<dbReference type="AlphaFoldDB" id="A0A2B7XW59"/>
<dbReference type="OrthoDB" id="4503744at2759"/>
<protein>
    <recommendedName>
        <fullName evidence="10">Mid2 domain-containing protein</fullName>
    </recommendedName>
</protein>
<evidence type="ECO:0000256" key="4">
    <source>
        <dbReference type="ARBA" id="ARBA00023136"/>
    </source>
</evidence>
<keyword evidence="2 6" id="KW-0812">Transmembrane</keyword>
<feature type="region of interest" description="Disordered" evidence="5">
    <location>
        <begin position="126"/>
        <end position="182"/>
    </location>
</feature>
<evidence type="ECO:0000256" key="7">
    <source>
        <dbReference type="SAM" id="SignalP"/>
    </source>
</evidence>
<keyword evidence="7" id="KW-0732">Signal</keyword>
<comment type="caution">
    <text evidence="8">The sequence shown here is derived from an EMBL/GenBank/DDBJ whole genome shotgun (WGS) entry which is preliminary data.</text>
</comment>
<dbReference type="InterPro" id="IPR051694">
    <property type="entry name" value="Immunoregulatory_rcpt-like"/>
</dbReference>
<sequence length="273" mass="30130">MLSLLFALILLIYPCVGAEPGIFYNPPTGGPIHEYKDNPIYELGQTVQLRWATTLEYFSLVLWQNDNPQFEWIQTNITGITTYNWVVSTQRDLRDGEVFFFQIRDASDVGGDNFFGSHYFNITNSDSEDSTTATTSSTPSSSSLSSTSTAIETPTQVVSTSTTPTTTSIPSTVSSTTSDTGLAPQAKVGVGVGVGLGLAFLIILALVIWCFRRRVSNDTNHDKPQEYYPSDPIVLDKQHIAPQELPQPRPLFEVPGQSTWHEGMRYELQTSSS</sequence>
<dbReference type="Proteomes" id="UP000223968">
    <property type="component" value="Unassembled WGS sequence"/>
</dbReference>
<dbReference type="GO" id="GO:0016020">
    <property type="term" value="C:membrane"/>
    <property type="evidence" value="ECO:0007669"/>
    <property type="project" value="UniProtKB-SubCell"/>
</dbReference>
<keyword evidence="3 6" id="KW-1133">Transmembrane helix</keyword>
<gene>
    <name evidence="8" type="ORF">AJ79_03705</name>
</gene>
<evidence type="ECO:0000256" key="6">
    <source>
        <dbReference type="SAM" id="Phobius"/>
    </source>
</evidence>
<evidence type="ECO:0000313" key="8">
    <source>
        <dbReference type="EMBL" id="PGH13426.1"/>
    </source>
</evidence>
<keyword evidence="4 6" id="KW-0472">Membrane</keyword>
<accession>A0A2B7XW59</accession>
<comment type="subcellular location">
    <subcellularLocation>
        <location evidence="1">Membrane</location>
        <topology evidence="1">Single-pass membrane protein</topology>
    </subcellularLocation>
</comment>
<evidence type="ECO:0000256" key="3">
    <source>
        <dbReference type="ARBA" id="ARBA00022989"/>
    </source>
</evidence>
<feature type="compositionally biased region" description="Low complexity" evidence="5">
    <location>
        <begin position="130"/>
        <end position="180"/>
    </location>
</feature>
<dbReference type="PANTHER" id="PTHR15549">
    <property type="entry name" value="PAIRED IMMUNOGLOBULIN-LIKE TYPE 2 RECEPTOR"/>
    <property type="match status" value="1"/>
</dbReference>
<dbReference type="GO" id="GO:0071944">
    <property type="term" value="C:cell periphery"/>
    <property type="evidence" value="ECO:0007669"/>
    <property type="project" value="UniProtKB-ARBA"/>
</dbReference>
<proteinExistence type="predicted"/>
<keyword evidence="9" id="KW-1185">Reference proteome</keyword>
<feature type="signal peptide" evidence="7">
    <location>
        <begin position="1"/>
        <end position="18"/>
    </location>
</feature>
<evidence type="ECO:0000256" key="5">
    <source>
        <dbReference type="SAM" id="MobiDB-lite"/>
    </source>
</evidence>
<dbReference type="EMBL" id="PDNB01000046">
    <property type="protein sequence ID" value="PGH13426.1"/>
    <property type="molecule type" value="Genomic_DNA"/>
</dbReference>
<evidence type="ECO:0000313" key="9">
    <source>
        <dbReference type="Proteomes" id="UP000223968"/>
    </source>
</evidence>
<reference evidence="8 9" key="1">
    <citation type="submission" date="2017-10" db="EMBL/GenBank/DDBJ databases">
        <title>Comparative genomics in systemic dimorphic fungi from Ajellomycetaceae.</title>
        <authorList>
            <person name="Munoz J.F."/>
            <person name="Mcewen J.G."/>
            <person name="Clay O.K."/>
            <person name="Cuomo C.A."/>
        </authorList>
    </citation>
    <scope>NUCLEOTIDE SEQUENCE [LARGE SCALE GENOMIC DNA]</scope>
    <source>
        <strain evidence="8 9">UAMH5409</strain>
    </source>
</reference>
<evidence type="ECO:0000256" key="2">
    <source>
        <dbReference type="ARBA" id="ARBA00022692"/>
    </source>
</evidence>
<evidence type="ECO:0008006" key="10">
    <source>
        <dbReference type="Google" id="ProtNLM"/>
    </source>
</evidence>
<dbReference type="STRING" id="1447875.A0A2B7XW59"/>
<evidence type="ECO:0000256" key="1">
    <source>
        <dbReference type="ARBA" id="ARBA00004167"/>
    </source>
</evidence>
<organism evidence="8 9">
    <name type="scientific">Helicocarpus griseus UAMH5409</name>
    <dbReference type="NCBI Taxonomy" id="1447875"/>
    <lineage>
        <taxon>Eukaryota</taxon>
        <taxon>Fungi</taxon>
        <taxon>Dikarya</taxon>
        <taxon>Ascomycota</taxon>
        <taxon>Pezizomycotina</taxon>
        <taxon>Eurotiomycetes</taxon>
        <taxon>Eurotiomycetidae</taxon>
        <taxon>Onygenales</taxon>
        <taxon>Ajellomycetaceae</taxon>
        <taxon>Helicocarpus</taxon>
    </lineage>
</organism>
<name>A0A2B7XW59_9EURO</name>
<feature type="chain" id="PRO_5012473845" description="Mid2 domain-containing protein" evidence="7">
    <location>
        <begin position="19"/>
        <end position="273"/>
    </location>
</feature>
<feature type="transmembrane region" description="Helical" evidence="6">
    <location>
        <begin position="188"/>
        <end position="211"/>
    </location>
</feature>